<comment type="caution">
    <text evidence="11">The sequence shown here is derived from an EMBL/GenBank/DDBJ whole genome shotgun (WGS) entry which is preliminary data.</text>
</comment>
<dbReference type="Proteomes" id="UP001424441">
    <property type="component" value="Unassembled WGS sequence"/>
</dbReference>
<protein>
    <recommendedName>
        <fullName evidence="9">Ribokinase</fullName>
        <shortName evidence="9">RK</shortName>
        <ecNumber evidence="9">2.7.1.15</ecNumber>
    </recommendedName>
</protein>
<comment type="activity regulation">
    <text evidence="9">Activated by a monovalent cation that binds near, but not in, the active site. The most likely occupant of the site in vivo is potassium. Ion binding induces a conformational change that may alter substrate affinity.</text>
</comment>
<feature type="binding site" evidence="9">
    <location>
        <position position="271"/>
    </location>
    <ligand>
        <name>K(+)</name>
        <dbReference type="ChEBI" id="CHEBI:29103"/>
    </ligand>
</feature>
<feature type="binding site" evidence="9">
    <location>
        <position position="235"/>
    </location>
    <ligand>
        <name>K(+)</name>
        <dbReference type="ChEBI" id="CHEBI:29103"/>
    </ligand>
</feature>
<feature type="binding site" evidence="9">
    <location>
        <position position="237"/>
    </location>
    <ligand>
        <name>K(+)</name>
        <dbReference type="ChEBI" id="CHEBI:29103"/>
    </ligand>
</feature>
<feature type="binding site" evidence="9">
    <location>
        <begin position="209"/>
        <end position="214"/>
    </location>
    <ligand>
        <name>ATP</name>
        <dbReference type="ChEBI" id="CHEBI:30616"/>
    </ligand>
</feature>
<keyword evidence="9" id="KW-0963">Cytoplasm</keyword>
<keyword evidence="3 9" id="KW-0547">Nucleotide-binding</keyword>
<feature type="binding site" evidence="9">
    <location>
        <begin position="240"/>
        <end position="241"/>
    </location>
    <ligand>
        <name>ATP</name>
        <dbReference type="ChEBI" id="CHEBI:30616"/>
    </ligand>
</feature>
<dbReference type="EC" id="2.7.1.15" evidence="9"/>
<dbReference type="SUPFAM" id="SSF53613">
    <property type="entry name" value="Ribokinase-like"/>
    <property type="match status" value="1"/>
</dbReference>
<comment type="similarity">
    <text evidence="9">Belongs to the carbohydrate kinase PfkB family. Ribokinase subfamily.</text>
</comment>
<comment type="pathway">
    <text evidence="9">Carbohydrate metabolism; D-ribose degradation; D-ribose 5-phosphate from beta-D-ribopyranose: step 2/2.</text>
</comment>
<keyword evidence="4 9" id="KW-0418">Kinase</keyword>
<dbReference type="InterPro" id="IPR011877">
    <property type="entry name" value="Ribokinase"/>
</dbReference>
<keyword evidence="8 9" id="KW-0119">Carbohydrate metabolism</keyword>
<comment type="subcellular location">
    <subcellularLocation>
        <location evidence="9">Cytoplasm</location>
    </subcellularLocation>
</comment>
<dbReference type="CDD" id="cd01174">
    <property type="entry name" value="ribokinase"/>
    <property type="match status" value="1"/>
</dbReference>
<accession>A0ABP3RRY5</accession>
<evidence type="ECO:0000256" key="9">
    <source>
        <dbReference type="HAMAP-Rule" id="MF_01987"/>
    </source>
</evidence>
<feature type="binding site" evidence="9">
    <location>
        <position position="134"/>
    </location>
    <ligand>
        <name>substrate</name>
    </ligand>
</feature>
<feature type="binding site" evidence="9">
    <location>
        <begin position="9"/>
        <end position="11"/>
    </location>
    <ligand>
        <name>substrate</name>
    </ligand>
</feature>
<keyword evidence="1 9" id="KW-0808">Transferase</keyword>
<feature type="binding site" evidence="9">
    <location>
        <position position="241"/>
    </location>
    <ligand>
        <name>substrate</name>
    </ligand>
</feature>
<dbReference type="HAMAP" id="MF_01987">
    <property type="entry name" value="Ribokinase"/>
    <property type="match status" value="1"/>
</dbReference>
<feature type="binding site" evidence="9">
    <location>
        <position position="274"/>
    </location>
    <ligand>
        <name>K(+)</name>
        <dbReference type="ChEBI" id="CHEBI:29103"/>
    </ligand>
</feature>
<feature type="binding site" evidence="9">
    <location>
        <begin position="37"/>
        <end position="41"/>
    </location>
    <ligand>
        <name>substrate</name>
    </ligand>
</feature>
<dbReference type="EMBL" id="BAAADE010000015">
    <property type="protein sequence ID" value="GAA0615218.1"/>
    <property type="molecule type" value="Genomic_DNA"/>
</dbReference>
<evidence type="ECO:0000256" key="5">
    <source>
        <dbReference type="ARBA" id="ARBA00022840"/>
    </source>
</evidence>
<name>A0ABP3RRY5_9HYPH</name>
<comment type="subunit">
    <text evidence="9">Homodimer.</text>
</comment>
<evidence type="ECO:0000256" key="7">
    <source>
        <dbReference type="ARBA" id="ARBA00022958"/>
    </source>
</evidence>
<evidence type="ECO:0000256" key="8">
    <source>
        <dbReference type="ARBA" id="ARBA00023277"/>
    </source>
</evidence>
<dbReference type="InterPro" id="IPR011611">
    <property type="entry name" value="PfkB_dom"/>
</dbReference>
<keyword evidence="2 9" id="KW-0479">Metal-binding</keyword>
<dbReference type="PANTHER" id="PTHR10584:SF166">
    <property type="entry name" value="RIBOKINASE"/>
    <property type="match status" value="1"/>
</dbReference>
<comment type="caution">
    <text evidence="9">Lacks conserved residue(s) required for the propagation of feature annotation.</text>
</comment>
<sequence length="296" mass="31369">MIITFGSINVDFMFQLADMPQPGQTLLATCFHTEAGGKGGNQALAAARDGAEVFMCGAVGQDALAQIGLSNLEKVADIDRVKRLEQPTGCASIYTDSNGQNMIAVASGANLEASSDCIEDSLLNKANIVLLQMENKPEEVEKLIRRVHQSNAISILNLAPAYRLSEDILSLCDLIVVNEDEAEALGRWFDCDPSAESLAARLQTGIVRTLGGNGAEVFVNGQTIRVSAMKVEVLNTTAAGDCFVGVLASSMDRGLSLEDAMKRATIAAAIACTRTGSQQSIPHGQETDQFIVAEMA</sequence>
<comment type="cofactor">
    <cofactor evidence="9">
        <name>Mg(2+)</name>
        <dbReference type="ChEBI" id="CHEBI:18420"/>
    </cofactor>
    <text evidence="9">Requires a divalent cation, most likely magnesium in vivo, as an electrophilic catalyst to aid phosphoryl group transfer. It is the chelate of the metal and the nucleotide that is the actual substrate.</text>
</comment>
<evidence type="ECO:0000259" key="10">
    <source>
        <dbReference type="Pfam" id="PF00294"/>
    </source>
</evidence>
<dbReference type="Gene3D" id="3.40.1190.20">
    <property type="match status" value="1"/>
</dbReference>
<proteinExistence type="inferred from homology"/>
<gene>
    <name evidence="9" type="primary">rbsK</name>
    <name evidence="11" type="ORF">GCM10008943_32900</name>
</gene>
<reference evidence="12" key="1">
    <citation type="journal article" date="2019" name="Int. J. Syst. Evol. Microbiol.">
        <title>The Global Catalogue of Microorganisms (GCM) 10K type strain sequencing project: providing services to taxonomists for standard genome sequencing and annotation.</title>
        <authorList>
            <consortium name="The Broad Institute Genomics Platform"/>
            <consortium name="The Broad Institute Genome Sequencing Center for Infectious Disease"/>
            <person name="Wu L."/>
            <person name="Ma J."/>
        </authorList>
    </citation>
    <scope>NUCLEOTIDE SEQUENCE [LARGE SCALE GENOMIC DNA]</scope>
    <source>
        <strain evidence="12">JCM 15115</strain>
    </source>
</reference>
<comment type="function">
    <text evidence="9">Catalyzes the phosphorylation of ribose at O-5 in a reaction requiring ATP and magnesium. The resulting D-ribose-5-phosphate can then be used either for sythesis of nucleotides, histidine, and tryptophan, or as a component of the pentose phosphate pathway.</text>
</comment>
<keyword evidence="12" id="KW-1185">Reference proteome</keyword>
<evidence type="ECO:0000313" key="11">
    <source>
        <dbReference type="EMBL" id="GAA0615218.1"/>
    </source>
</evidence>
<dbReference type="PRINTS" id="PR00990">
    <property type="entry name" value="RIBOKINASE"/>
</dbReference>
<evidence type="ECO:0000256" key="4">
    <source>
        <dbReference type="ARBA" id="ARBA00022777"/>
    </source>
</evidence>
<keyword evidence="6 9" id="KW-0460">Magnesium</keyword>
<feature type="active site" description="Proton acceptor" evidence="9">
    <location>
        <position position="241"/>
    </location>
</feature>
<feature type="binding site" evidence="9">
    <location>
        <position position="178"/>
    </location>
    <ligand>
        <name>ATP</name>
        <dbReference type="ChEBI" id="CHEBI:30616"/>
    </ligand>
</feature>
<evidence type="ECO:0000313" key="12">
    <source>
        <dbReference type="Proteomes" id="UP001424441"/>
    </source>
</evidence>
<dbReference type="RefSeq" id="WP_343808217.1">
    <property type="nucleotide sequence ID" value="NZ_BAAADE010000015.1"/>
</dbReference>
<evidence type="ECO:0000256" key="2">
    <source>
        <dbReference type="ARBA" id="ARBA00022723"/>
    </source>
</evidence>
<evidence type="ECO:0000256" key="3">
    <source>
        <dbReference type="ARBA" id="ARBA00022741"/>
    </source>
</evidence>
<organism evidence="11 12">
    <name type="scientific">Paenochrobactrum glaciei</name>
    <dbReference type="NCBI Taxonomy" id="486407"/>
    <lineage>
        <taxon>Bacteria</taxon>
        <taxon>Pseudomonadati</taxon>
        <taxon>Pseudomonadota</taxon>
        <taxon>Alphaproteobacteria</taxon>
        <taxon>Hyphomicrobiales</taxon>
        <taxon>Brucellaceae</taxon>
        <taxon>Paenochrobactrum</taxon>
    </lineage>
</organism>
<feature type="binding site" evidence="9">
    <location>
        <position position="280"/>
    </location>
    <ligand>
        <name>K(+)</name>
        <dbReference type="ChEBI" id="CHEBI:29103"/>
    </ligand>
</feature>
<keyword evidence="5 9" id="KW-0067">ATP-binding</keyword>
<dbReference type="Pfam" id="PF00294">
    <property type="entry name" value="PfkB"/>
    <property type="match status" value="1"/>
</dbReference>
<dbReference type="PANTHER" id="PTHR10584">
    <property type="entry name" value="SUGAR KINASE"/>
    <property type="match status" value="1"/>
</dbReference>
<evidence type="ECO:0000256" key="1">
    <source>
        <dbReference type="ARBA" id="ARBA00022679"/>
    </source>
</evidence>
<feature type="domain" description="Carbohydrate kinase PfkB" evidence="10">
    <location>
        <begin position="2"/>
        <end position="282"/>
    </location>
</feature>
<evidence type="ECO:0000256" key="6">
    <source>
        <dbReference type="ARBA" id="ARBA00022842"/>
    </source>
</evidence>
<keyword evidence="7 9" id="KW-0630">Potassium</keyword>
<feature type="binding site" evidence="9">
    <location>
        <position position="276"/>
    </location>
    <ligand>
        <name>K(+)</name>
        <dbReference type="ChEBI" id="CHEBI:29103"/>
    </ligand>
</feature>
<comment type="catalytic activity">
    <reaction evidence="9">
        <text>D-ribose + ATP = D-ribose 5-phosphate + ADP + H(+)</text>
        <dbReference type="Rhea" id="RHEA:13697"/>
        <dbReference type="ChEBI" id="CHEBI:15378"/>
        <dbReference type="ChEBI" id="CHEBI:30616"/>
        <dbReference type="ChEBI" id="CHEBI:47013"/>
        <dbReference type="ChEBI" id="CHEBI:78346"/>
        <dbReference type="ChEBI" id="CHEBI:456216"/>
        <dbReference type="EC" id="2.7.1.15"/>
    </reaction>
</comment>
<dbReference type="InterPro" id="IPR002139">
    <property type="entry name" value="Ribo/fructo_kinase"/>
</dbReference>
<dbReference type="InterPro" id="IPR029056">
    <property type="entry name" value="Ribokinase-like"/>
</dbReference>